<evidence type="ECO:0000256" key="19">
    <source>
        <dbReference type="SAM" id="MobiDB-lite"/>
    </source>
</evidence>
<dbReference type="CDD" id="cd02081">
    <property type="entry name" value="P-type_ATPase_Ca_PMCA-like"/>
    <property type="match status" value="1"/>
</dbReference>
<dbReference type="Proteomes" id="UP000008983">
    <property type="component" value="Unassembled WGS sequence"/>
</dbReference>
<feature type="transmembrane region" description="Helical" evidence="18">
    <location>
        <begin position="423"/>
        <end position="442"/>
    </location>
</feature>
<keyword evidence="7 18" id="KW-0106">Calcium</keyword>
<dbReference type="InterPro" id="IPR004014">
    <property type="entry name" value="ATPase_P-typ_cation-transptr_N"/>
</dbReference>
<keyword evidence="4 18" id="KW-0812">Transmembrane</keyword>
<dbReference type="FunFam" id="2.70.150.10:FF:000028">
    <property type="entry name" value="Calcium-transporting ATPase"/>
    <property type="match status" value="1"/>
</dbReference>
<feature type="transmembrane region" description="Helical" evidence="18">
    <location>
        <begin position="859"/>
        <end position="877"/>
    </location>
</feature>
<dbReference type="InterPro" id="IPR023299">
    <property type="entry name" value="ATPase_P-typ_cyto_dom_N"/>
</dbReference>
<dbReference type="FunFam" id="1.20.1110.10:FF:000039">
    <property type="entry name" value="Calcium-transporting ATPase"/>
    <property type="match status" value="1"/>
</dbReference>
<comment type="function">
    <text evidence="18">Catalyzes the hydrolysis of ATP coupled with the transport of calcium.</text>
</comment>
<dbReference type="InterPro" id="IPR059000">
    <property type="entry name" value="ATPase_P-type_domA"/>
</dbReference>
<evidence type="ECO:0000256" key="7">
    <source>
        <dbReference type="ARBA" id="ARBA00022837"/>
    </source>
</evidence>
<dbReference type="InterPro" id="IPR044492">
    <property type="entry name" value="P_typ_ATPase_HD_dom"/>
</dbReference>
<evidence type="ECO:0000256" key="10">
    <source>
        <dbReference type="ARBA" id="ARBA00022967"/>
    </source>
</evidence>
<dbReference type="InterPro" id="IPR008250">
    <property type="entry name" value="ATPase_P-typ_transduc_dom_A_sf"/>
</dbReference>
<dbReference type="GO" id="GO:0005886">
    <property type="term" value="C:plasma membrane"/>
    <property type="evidence" value="ECO:0007669"/>
    <property type="project" value="TreeGrafter"/>
</dbReference>
<dbReference type="SFLD" id="SFLDF00027">
    <property type="entry name" value="p-type_atpase"/>
    <property type="match status" value="1"/>
</dbReference>
<evidence type="ECO:0000256" key="3">
    <source>
        <dbReference type="ARBA" id="ARBA00022568"/>
    </source>
</evidence>
<proteinExistence type="inferred from homology"/>
<keyword evidence="11 18" id="KW-1133">Transmembrane helix</keyword>
<dbReference type="PRINTS" id="PR00121">
    <property type="entry name" value="NAKATPASE"/>
</dbReference>
<dbReference type="eggNOG" id="KOG0204">
    <property type="taxonomic scope" value="Eukaryota"/>
</dbReference>
<dbReference type="FunFam" id="3.40.1110.10:FF:000045">
    <property type="entry name" value="Calcium-transporting ATPase"/>
    <property type="match status" value="1"/>
</dbReference>
<dbReference type="EC" id="7.2.2.10" evidence="18"/>
<dbReference type="FunFam" id="3.40.50.1000:FF:000001">
    <property type="entry name" value="Phospholipid-transporting ATPase IC"/>
    <property type="match status" value="1"/>
</dbReference>
<dbReference type="SUPFAM" id="SSF81660">
    <property type="entry name" value="Metal cation-transporting ATPase, ATP-binding domain N"/>
    <property type="match status" value="1"/>
</dbReference>
<reference evidence="21 22" key="1">
    <citation type="submission" date="2011-07" db="EMBL/GenBank/DDBJ databases">
        <authorList>
            <person name="Coyne R."/>
            <person name="Brami D."/>
            <person name="Johnson J."/>
            <person name="Hostetler J."/>
            <person name="Hannick L."/>
            <person name="Clark T."/>
            <person name="Cassidy-Hanley D."/>
            <person name="Inman J."/>
        </authorList>
    </citation>
    <scope>NUCLEOTIDE SEQUENCE [LARGE SCALE GENOMIC DNA]</scope>
    <source>
        <strain evidence="21 22">G5</strain>
    </source>
</reference>
<feature type="transmembrane region" description="Helical" evidence="18">
    <location>
        <begin position="928"/>
        <end position="948"/>
    </location>
</feature>
<dbReference type="InterPro" id="IPR001757">
    <property type="entry name" value="P_typ_ATPase"/>
</dbReference>
<evidence type="ECO:0000256" key="18">
    <source>
        <dbReference type="RuleBase" id="RU361146"/>
    </source>
</evidence>
<dbReference type="InterPro" id="IPR006068">
    <property type="entry name" value="ATPase_P-typ_cation-transptr_C"/>
</dbReference>
<dbReference type="AlphaFoldDB" id="G0R0J2"/>
<dbReference type="SFLD" id="SFLDG00002">
    <property type="entry name" value="C1.7:_P-type_atpase_like"/>
    <property type="match status" value="1"/>
</dbReference>
<accession>G0R0J2</accession>
<dbReference type="GO" id="GO:0046872">
    <property type="term" value="F:metal ion binding"/>
    <property type="evidence" value="ECO:0007669"/>
    <property type="project" value="UniProtKB-KW"/>
</dbReference>
<evidence type="ECO:0000256" key="16">
    <source>
        <dbReference type="ARBA" id="ARBA00048694"/>
    </source>
</evidence>
<protein>
    <recommendedName>
        <fullName evidence="18">Calcium-transporting ATPase</fullName>
        <ecNumber evidence="18">7.2.2.10</ecNumber>
    </recommendedName>
</protein>
<dbReference type="NCBIfam" id="TIGR01494">
    <property type="entry name" value="ATPase_P-type"/>
    <property type="match status" value="2"/>
</dbReference>
<keyword evidence="9" id="KW-0460">Magnesium</keyword>
<dbReference type="PRINTS" id="PR00119">
    <property type="entry name" value="CATATPASE"/>
</dbReference>
<dbReference type="GO" id="GO:0008554">
    <property type="term" value="F:P-type sodium transporter activity"/>
    <property type="evidence" value="ECO:0007669"/>
    <property type="project" value="UniProtKB-EC"/>
</dbReference>
<comment type="subcellular location">
    <subcellularLocation>
        <location evidence="1">Endomembrane system</location>
        <topology evidence="1">Multi-pass membrane protein</topology>
    </subcellularLocation>
    <subcellularLocation>
        <location evidence="18">Membrane</location>
        <topology evidence="18">Multi-pass membrane protein</topology>
    </subcellularLocation>
</comment>
<sequence>MTDIKAPLIDHLSSTSFKITQKELCDLFQPDHIRDGESVKKLCDYNGIQGLASLLKTSLKNGIDSSQQSLLERQKAFGINEQIVKPSKTLWELIIGQFEDKILRILCAASLVSLIVGVIEEGLEQGWLEGFAIFVAVIIIVSVTSINDYMKDKQFRKLNQQAERRNVNVVRDGKVENISIFSLLVGDLMQIETGEIFPVDGVLIKGNNLICDESSITGESDPIKKQPYNHPEKPAPFLVSGSKVIEGSGEMLISAVGVNSQNGKLKLRLQEEDDDVKTPLQEKLDVLADEIGKIGITCATLTFCAMIVNLMISNYLNGYSIIQIANIEDIVGFFIIAVTIVVVAVPEGLPLAVTIALAYSVGKMKEENNLVRFLEACETMGGAHTICSDKTGTLTQNKMKVTRLFAQENIFSEFQSKDFQKKILNYLCEGQFIYMFFLFIFMKNRICINSNAFPKISEIGKFEQIGNKTECALLQMAYEFGFDFNKYRPSENIIKIIPFSSSRKRMSTVYKSQENTIRVYTKGAPDLLLPLCCKYVNKFGEEQYINEEYIGLLKSNLKKFADASLRTILIAYKEYPASQMTEQLLSNDENLESDLIILGLTGIQDPLRPGISEAVSTCRAAGITVRMVTGDNLDTAIAISKEAGIIAQDFNVADNPYTVMEGKYFRQLVGGIVSVNDKVSVGNLDKFKEIAPHLRVLARSSPDDKYLLVTGFKQCGQVVAVTGDGTNDAPALKKADIGFAMGIAGTEIAKEASGIIILDDNFSSIITSIKWGRNIFECIRKFLQFQVTVNIVAMFMAFMGGVILRESPLNSIQMLWVNLIMDTLASLALATESPNMELLKRKPISRTEPMINALMWRNIICHGVYQIIVLTIILFYGPDLFDISSSIHAKPWNEENGIHYTIFFNVFVYLQVFNEINARKLKREEKNVFVGFFNNSMFLFVIFGTIIVQMTIIEIGGKAVKCAPLTTSQNITCIFIGLSSLLVGFIIKLIPVGFFNTCKLLSEEPPKNVPFDQQGTIRDIINRPSQLRARSSLRQSIRKSQRVSQSNSQKQQQQQVGGHKVVEMKQYN</sequence>
<dbReference type="SUPFAM" id="SSF56784">
    <property type="entry name" value="HAD-like"/>
    <property type="match status" value="1"/>
</dbReference>
<dbReference type="NCBIfam" id="TIGR01517">
    <property type="entry name" value="ATPase-IIB_Ca"/>
    <property type="match status" value="1"/>
</dbReference>
<keyword evidence="6 18" id="KW-0547">Nucleotide-binding</keyword>
<dbReference type="OrthoDB" id="3352408at2759"/>
<evidence type="ECO:0000256" key="17">
    <source>
        <dbReference type="ARBA" id="ARBA00049499"/>
    </source>
</evidence>
<evidence type="ECO:0000313" key="22">
    <source>
        <dbReference type="Proteomes" id="UP000008983"/>
    </source>
</evidence>
<dbReference type="InterPro" id="IPR006408">
    <property type="entry name" value="P-type_ATPase_IIB"/>
</dbReference>
<dbReference type="Pfam" id="PF00122">
    <property type="entry name" value="E1-E2_ATPase"/>
    <property type="match status" value="1"/>
</dbReference>
<dbReference type="InterPro" id="IPR036412">
    <property type="entry name" value="HAD-like_sf"/>
</dbReference>
<keyword evidence="8 18" id="KW-0067">ATP-binding</keyword>
<evidence type="ECO:0000256" key="8">
    <source>
        <dbReference type="ARBA" id="ARBA00022840"/>
    </source>
</evidence>
<feature type="region of interest" description="Disordered" evidence="19">
    <location>
        <begin position="1038"/>
        <end position="1060"/>
    </location>
</feature>
<evidence type="ECO:0000256" key="15">
    <source>
        <dbReference type="ARBA" id="ARBA00023201"/>
    </source>
</evidence>
<keyword evidence="3 18" id="KW-0109">Calcium transport</keyword>
<dbReference type="SUPFAM" id="SSF81653">
    <property type="entry name" value="Calcium ATPase, transduction domain A"/>
    <property type="match status" value="1"/>
</dbReference>
<dbReference type="GeneID" id="14905120"/>
<keyword evidence="12" id="KW-0915">Sodium</keyword>
<evidence type="ECO:0000256" key="9">
    <source>
        <dbReference type="ARBA" id="ARBA00022842"/>
    </source>
</evidence>
<evidence type="ECO:0000259" key="20">
    <source>
        <dbReference type="SMART" id="SM00831"/>
    </source>
</evidence>
<evidence type="ECO:0000256" key="5">
    <source>
        <dbReference type="ARBA" id="ARBA00022723"/>
    </source>
</evidence>
<dbReference type="EMBL" id="GL984194">
    <property type="protein sequence ID" value="EGR29017.1"/>
    <property type="molecule type" value="Genomic_DNA"/>
</dbReference>
<dbReference type="STRING" id="857967.G0R0J2"/>
<dbReference type="Gene3D" id="1.20.1110.10">
    <property type="entry name" value="Calcium-transporting ATPase, transmembrane domain"/>
    <property type="match status" value="1"/>
</dbReference>
<dbReference type="Gene3D" id="3.40.50.1000">
    <property type="entry name" value="HAD superfamily/HAD-like"/>
    <property type="match status" value="1"/>
</dbReference>
<dbReference type="GO" id="GO:0016887">
    <property type="term" value="F:ATP hydrolysis activity"/>
    <property type="evidence" value="ECO:0007669"/>
    <property type="project" value="InterPro"/>
</dbReference>
<keyword evidence="14 18" id="KW-0472">Membrane</keyword>
<dbReference type="Pfam" id="PF00689">
    <property type="entry name" value="Cation_ATPase_C"/>
    <property type="match status" value="1"/>
</dbReference>
<dbReference type="Gene3D" id="3.40.1110.10">
    <property type="entry name" value="Calcium-transporting ATPase, cytoplasmic domain N"/>
    <property type="match status" value="1"/>
</dbReference>
<dbReference type="Pfam" id="PF13246">
    <property type="entry name" value="Cation_ATPase"/>
    <property type="match status" value="1"/>
</dbReference>
<feature type="compositionally biased region" description="Low complexity" evidence="19">
    <location>
        <begin position="1042"/>
        <end position="1056"/>
    </location>
</feature>
<keyword evidence="15" id="KW-0739">Sodium transport</keyword>
<dbReference type="InterPro" id="IPR018303">
    <property type="entry name" value="ATPase_P-typ_P_site"/>
</dbReference>
<dbReference type="InterPro" id="IPR023298">
    <property type="entry name" value="ATPase_P-typ_TM_dom_sf"/>
</dbReference>
<feature type="transmembrane region" description="Helical" evidence="18">
    <location>
        <begin position="102"/>
        <end position="119"/>
    </location>
</feature>
<keyword evidence="10" id="KW-1278">Translocase</keyword>
<feature type="transmembrane region" description="Helical" evidence="18">
    <location>
        <begin position="783"/>
        <end position="804"/>
    </location>
</feature>
<feature type="transmembrane region" description="Helical" evidence="18">
    <location>
        <begin position="291"/>
        <end position="312"/>
    </location>
</feature>
<dbReference type="Pfam" id="PF00690">
    <property type="entry name" value="Cation_ATPase_N"/>
    <property type="match status" value="1"/>
</dbReference>
<dbReference type="RefSeq" id="XP_004030253.1">
    <property type="nucleotide sequence ID" value="XM_004030205.1"/>
</dbReference>
<dbReference type="GO" id="GO:0012505">
    <property type="term" value="C:endomembrane system"/>
    <property type="evidence" value="ECO:0007669"/>
    <property type="project" value="UniProtKB-SubCell"/>
</dbReference>
<feature type="transmembrane region" description="Helical" evidence="18">
    <location>
        <begin position="897"/>
        <end position="916"/>
    </location>
</feature>
<evidence type="ECO:0000256" key="14">
    <source>
        <dbReference type="ARBA" id="ARBA00023136"/>
    </source>
</evidence>
<dbReference type="InterPro" id="IPR023214">
    <property type="entry name" value="HAD_sf"/>
</dbReference>
<gene>
    <name evidence="21" type="ORF">IMG5_164760</name>
</gene>
<evidence type="ECO:0000256" key="13">
    <source>
        <dbReference type="ARBA" id="ARBA00023065"/>
    </source>
</evidence>
<dbReference type="InParanoid" id="G0R0J2"/>
<dbReference type="Gene3D" id="2.70.150.10">
    <property type="entry name" value="Calcium-transporting ATPase, cytoplasmic transduction domain A"/>
    <property type="match status" value="1"/>
</dbReference>
<dbReference type="SUPFAM" id="SSF81665">
    <property type="entry name" value="Calcium ATPase, transmembrane domain M"/>
    <property type="match status" value="1"/>
</dbReference>
<keyword evidence="2 18" id="KW-0813">Transport</keyword>
<feature type="domain" description="Cation-transporting P-type ATPase N-terminal" evidence="20">
    <location>
        <begin position="44"/>
        <end position="118"/>
    </location>
</feature>
<organism evidence="21 22">
    <name type="scientific">Ichthyophthirius multifiliis</name>
    <name type="common">White spot disease agent</name>
    <name type="synonym">Ich</name>
    <dbReference type="NCBI Taxonomy" id="5932"/>
    <lineage>
        <taxon>Eukaryota</taxon>
        <taxon>Sar</taxon>
        <taxon>Alveolata</taxon>
        <taxon>Ciliophora</taxon>
        <taxon>Intramacronucleata</taxon>
        <taxon>Oligohymenophorea</taxon>
        <taxon>Hymenostomatida</taxon>
        <taxon>Ophryoglenina</taxon>
        <taxon>Ichthyophthirius</taxon>
    </lineage>
</organism>
<dbReference type="SFLD" id="SFLDS00003">
    <property type="entry name" value="Haloacid_Dehalogenase"/>
    <property type="match status" value="1"/>
</dbReference>
<feature type="transmembrane region" description="Helical" evidence="18">
    <location>
        <begin position="131"/>
        <end position="150"/>
    </location>
</feature>
<name>G0R0J2_ICHMU</name>
<dbReference type="OMA" id="SFITRIM"/>
<comment type="similarity">
    <text evidence="18">Belongs to the cation transport ATPase (P-type) (TC 3.A.3) family.</text>
</comment>
<evidence type="ECO:0000256" key="4">
    <source>
        <dbReference type="ARBA" id="ARBA00022692"/>
    </source>
</evidence>
<comment type="catalytic activity">
    <reaction evidence="17">
        <text>Na(+)(in) + ATP + H2O = Na(+)(out) + ADP + phosphate + H(+)</text>
        <dbReference type="Rhea" id="RHEA:14633"/>
        <dbReference type="ChEBI" id="CHEBI:15377"/>
        <dbReference type="ChEBI" id="CHEBI:15378"/>
        <dbReference type="ChEBI" id="CHEBI:29101"/>
        <dbReference type="ChEBI" id="CHEBI:30616"/>
        <dbReference type="ChEBI" id="CHEBI:43474"/>
        <dbReference type="ChEBI" id="CHEBI:456216"/>
        <dbReference type="EC" id="7.2.2.3"/>
    </reaction>
    <physiologicalReaction direction="left-to-right" evidence="17">
        <dbReference type="Rhea" id="RHEA:14634"/>
    </physiologicalReaction>
</comment>
<evidence type="ECO:0000256" key="11">
    <source>
        <dbReference type="ARBA" id="ARBA00022989"/>
    </source>
</evidence>
<feature type="transmembrane region" description="Helical" evidence="18">
    <location>
        <begin position="968"/>
        <end position="990"/>
    </location>
</feature>
<feature type="transmembrane region" description="Helical" evidence="18">
    <location>
        <begin position="332"/>
        <end position="359"/>
    </location>
</feature>
<dbReference type="PROSITE" id="PS00154">
    <property type="entry name" value="ATPASE_E1_E2"/>
    <property type="match status" value="1"/>
</dbReference>
<dbReference type="SMART" id="SM00831">
    <property type="entry name" value="Cation_ATPase_N"/>
    <property type="match status" value="1"/>
</dbReference>
<comment type="catalytic activity">
    <reaction evidence="16 18">
        <text>Ca(2+)(in) + ATP + H2O = Ca(2+)(out) + ADP + phosphate + H(+)</text>
        <dbReference type="Rhea" id="RHEA:18105"/>
        <dbReference type="ChEBI" id="CHEBI:15377"/>
        <dbReference type="ChEBI" id="CHEBI:15378"/>
        <dbReference type="ChEBI" id="CHEBI:29108"/>
        <dbReference type="ChEBI" id="CHEBI:30616"/>
        <dbReference type="ChEBI" id="CHEBI:43474"/>
        <dbReference type="ChEBI" id="CHEBI:456216"/>
        <dbReference type="EC" id="7.2.2.10"/>
    </reaction>
</comment>
<keyword evidence="22" id="KW-1185">Reference proteome</keyword>
<evidence type="ECO:0000313" key="21">
    <source>
        <dbReference type="EMBL" id="EGR29017.1"/>
    </source>
</evidence>
<keyword evidence="13 18" id="KW-0406">Ion transport</keyword>
<dbReference type="PANTHER" id="PTHR24093">
    <property type="entry name" value="CATION TRANSPORTING ATPASE"/>
    <property type="match status" value="1"/>
</dbReference>
<evidence type="ECO:0000256" key="1">
    <source>
        <dbReference type="ARBA" id="ARBA00004127"/>
    </source>
</evidence>
<evidence type="ECO:0000256" key="2">
    <source>
        <dbReference type="ARBA" id="ARBA00022448"/>
    </source>
</evidence>
<keyword evidence="5" id="KW-0479">Metal-binding</keyword>
<dbReference type="GO" id="GO:0005388">
    <property type="term" value="F:P-type calcium transporter activity"/>
    <property type="evidence" value="ECO:0007669"/>
    <property type="project" value="UniProtKB-EC"/>
</dbReference>
<evidence type="ECO:0000256" key="12">
    <source>
        <dbReference type="ARBA" id="ARBA00023053"/>
    </source>
</evidence>
<dbReference type="GO" id="GO:0005524">
    <property type="term" value="F:ATP binding"/>
    <property type="evidence" value="ECO:0007669"/>
    <property type="project" value="UniProtKB-KW"/>
</dbReference>
<evidence type="ECO:0000256" key="6">
    <source>
        <dbReference type="ARBA" id="ARBA00022741"/>
    </source>
</evidence>
<dbReference type="PANTHER" id="PTHR24093:SF369">
    <property type="entry name" value="CALCIUM-TRANSPORTING ATPASE"/>
    <property type="match status" value="1"/>
</dbReference>